<dbReference type="RefSeq" id="WP_030874554.1">
    <property type="nucleotide sequence ID" value="NZ_JBIRHZ010000007.1"/>
</dbReference>
<organism evidence="2 3">
    <name type="scientific">Streptomyces varsoviensis</name>
    <dbReference type="NCBI Taxonomy" id="67373"/>
    <lineage>
        <taxon>Bacteria</taxon>
        <taxon>Bacillati</taxon>
        <taxon>Actinomycetota</taxon>
        <taxon>Actinomycetes</taxon>
        <taxon>Kitasatosporales</taxon>
        <taxon>Streptomycetaceae</taxon>
        <taxon>Streptomyces</taxon>
    </lineage>
</organism>
<reference evidence="2 3" key="1">
    <citation type="submission" date="2015-07" db="EMBL/GenBank/DDBJ databases">
        <authorList>
            <person name="Ju K.-S."/>
            <person name="Doroghazi J.R."/>
            <person name="Metcalf W.W."/>
        </authorList>
    </citation>
    <scope>NUCLEOTIDE SEQUENCE [LARGE SCALE GENOMIC DNA]</scope>
    <source>
        <strain evidence="2 3">NRRL B-3589</strain>
    </source>
</reference>
<name>A0ABR5IUW7_9ACTN</name>
<comment type="caution">
    <text evidence="2">The sequence shown here is derived from an EMBL/GenBank/DDBJ whole genome shotgun (WGS) entry which is preliminary data.</text>
</comment>
<gene>
    <name evidence="2" type="ORF">ADK38_39355</name>
</gene>
<evidence type="ECO:0000313" key="2">
    <source>
        <dbReference type="EMBL" id="KOG78526.1"/>
    </source>
</evidence>
<feature type="region of interest" description="Disordered" evidence="1">
    <location>
        <begin position="1"/>
        <end position="27"/>
    </location>
</feature>
<dbReference type="EMBL" id="LGUT01003731">
    <property type="protein sequence ID" value="KOG78526.1"/>
    <property type="molecule type" value="Genomic_DNA"/>
</dbReference>
<proteinExistence type="predicted"/>
<sequence>MPVPDEFEVLDAGPEFNSPSVPRADPYVPEATDLVHDERTDRDAIVVTPPGTYALDEVYLRRASGEGPGWGAKVGDLQLIQRHAGAGLR</sequence>
<dbReference type="Proteomes" id="UP000037020">
    <property type="component" value="Unassembled WGS sequence"/>
</dbReference>
<keyword evidence="3" id="KW-1185">Reference proteome</keyword>
<protein>
    <submittedName>
        <fullName evidence="2">Uncharacterized protein</fullName>
    </submittedName>
</protein>
<evidence type="ECO:0000256" key="1">
    <source>
        <dbReference type="SAM" id="MobiDB-lite"/>
    </source>
</evidence>
<accession>A0ABR5IUW7</accession>
<evidence type="ECO:0000313" key="3">
    <source>
        <dbReference type="Proteomes" id="UP000037020"/>
    </source>
</evidence>